<dbReference type="EMBL" id="QKUF01000001">
    <property type="protein sequence ID" value="PZW36819.1"/>
    <property type="molecule type" value="Genomic_DNA"/>
</dbReference>
<evidence type="ECO:0000256" key="3">
    <source>
        <dbReference type="ARBA" id="ARBA00023082"/>
    </source>
</evidence>
<protein>
    <submittedName>
        <fullName evidence="8">RNA polymerase sigma-70 factor (ECF subfamily)</fullName>
    </submittedName>
</protein>
<dbReference type="RefSeq" id="WP_111319400.1">
    <property type="nucleotide sequence ID" value="NZ_BIFX01000001.1"/>
</dbReference>
<gene>
    <name evidence="8" type="ORF">EI42_01005</name>
</gene>
<comment type="caution">
    <text evidence="8">The sequence shown here is derived from an EMBL/GenBank/DDBJ whole genome shotgun (WGS) entry which is preliminary data.</text>
</comment>
<dbReference type="NCBIfam" id="TIGR02937">
    <property type="entry name" value="sigma70-ECF"/>
    <property type="match status" value="1"/>
</dbReference>
<keyword evidence="2" id="KW-0805">Transcription regulation</keyword>
<dbReference type="Pfam" id="PF08281">
    <property type="entry name" value="Sigma70_r4_2"/>
    <property type="match status" value="1"/>
</dbReference>
<dbReference type="InterPro" id="IPR013325">
    <property type="entry name" value="RNA_pol_sigma_r2"/>
</dbReference>
<dbReference type="SUPFAM" id="SSF88946">
    <property type="entry name" value="Sigma2 domain of RNA polymerase sigma factors"/>
    <property type="match status" value="1"/>
</dbReference>
<name>A0A326USH7_THEHA</name>
<dbReference type="InterPro" id="IPR013324">
    <property type="entry name" value="RNA_pol_sigma_r3/r4-like"/>
</dbReference>
<evidence type="ECO:0000256" key="5">
    <source>
        <dbReference type="ARBA" id="ARBA00023163"/>
    </source>
</evidence>
<proteinExistence type="inferred from homology"/>
<dbReference type="GO" id="GO:0016987">
    <property type="term" value="F:sigma factor activity"/>
    <property type="evidence" value="ECO:0007669"/>
    <property type="project" value="UniProtKB-KW"/>
</dbReference>
<dbReference type="InterPro" id="IPR014284">
    <property type="entry name" value="RNA_pol_sigma-70_dom"/>
</dbReference>
<dbReference type="InterPro" id="IPR036388">
    <property type="entry name" value="WH-like_DNA-bd_sf"/>
</dbReference>
<evidence type="ECO:0000256" key="2">
    <source>
        <dbReference type="ARBA" id="ARBA00023015"/>
    </source>
</evidence>
<reference evidence="8 9" key="1">
    <citation type="submission" date="2018-06" db="EMBL/GenBank/DDBJ databases">
        <title>Genomic Encyclopedia of Archaeal and Bacterial Type Strains, Phase II (KMG-II): from individual species to whole genera.</title>
        <authorList>
            <person name="Goeker M."/>
        </authorList>
    </citation>
    <scope>NUCLEOTIDE SEQUENCE [LARGE SCALE GENOMIC DNA]</scope>
    <source>
        <strain evidence="8 9">ATCC BAA-1881</strain>
    </source>
</reference>
<evidence type="ECO:0000256" key="4">
    <source>
        <dbReference type="ARBA" id="ARBA00023125"/>
    </source>
</evidence>
<evidence type="ECO:0000256" key="1">
    <source>
        <dbReference type="ARBA" id="ARBA00010641"/>
    </source>
</evidence>
<dbReference type="InterPro" id="IPR007627">
    <property type="entry name" value="RNA_pol_sigma70_r2"/>
</dbReference>
<dbReference type="SUPFAM" id="SSF88659">
    <property type="entry name" value="Sigma3 and sigma4 domains of RNA polymerase sigma factors"/>
    <property type="match status" value="1"/>
</dbReference>
<dbReference type="Gene3D" id="1.10.1740.10">
    <property type="match status" value="1"/>
</dbReference>
<evidence type="ECO:0000259" key="6">
    <source>
        <dbReference type="Pfam" id="PF04542"/>
    </source>
</evidence>
<evidence type="ECO:0000313" key="8">
    <source>
        <dbReference type="EMBL" id="PZW36819.1"/>
    </source>
</evidence>
<keyword evidence="5" id="KW-0804">Transcription</keyword>
<organism evidence="8 9">
    <name type="scientific">Thermosporothrix hazakensis</name>
    <dbReference type="NCBI Taxonomy" id="644383"/>
    <lineage>
        <taxon>Bacteria</taxon>
        <taxon>Bacillati</taxon>
        <taxon>Chloroflexota</taxon>
        <taxon>Ktedonobacteria</taxon>
        <taxon>Ktedonobacterales</taxon>
        <taxon>Thermosporotrichaceae</taxon>
        <taxon>Thermosporothrix</taxon>
    </lineage>
</organism>
<comment type="similarity">
    <text evidence="1">Belongs to the sigma-70 factor family. ECF subfamily.</text>
</comment>
<evidence type="ECO:0000259" key="7">
    <source>
        <dbReference type="Pfam" id="PF08281"/>
    </source>
</evidence>
<dbReference type="PANTHER" id="PTHR43133">
    <property type="entry name" value="RNA POLYMERASE ECF-TYPE SIGMA FACTO"/>
    <property type="match status" value="1"/>
</dbReference>
<dbReference type="GO" id="GO:0003677">
    <property type="term" value="F:DNA binding"/>
    <property type="evidence" value="ECO:0007669"/>
    <property type="project" value="UniProtKB-KW"/>
</dbReference>
<dbReference type="InterPro" id="IPR013249">
    <property type="entry name" value="RNA_pol_sigma70_r4_t2"/>
</dbReference>
<keyword evidence="3" id="KW-0731">Sigma factor</keyword>
<dbReference type="GO" id="GO:0006352">
    <property type="term" value="P:DNA-templated transcription initiation"/>
    <property type="evidence" value="ECO:0007669"/>
    <property type="project" value="InterPro"/>
</dbReference>
<feature type="domain" description="RNA polymerase sigma-70 region 2" evidence="6">
    <location>
        <begin position="15"/>
        <end position="83"/>
    </location>
</feature>
<dbReference type="InterPro" id="IPR039425">
    <property type="entry name" value="RNA_pol_sigma-70-like"/>
</dbReference>
<dbReference type="Pfam" id="PF04542">
    <property type="entry name" value="Sigma70_r2"/>
    <property type="match status" value="1"/>
</dbReference>
<dbReference type="Gene3D" id="1.10.10.10">
    <property type="entry name" value="Winged helix-like DNA-binding domain superfamily/Winged helix DNA-binding domain"/>
    <property type="match status" value="1"/>
</dbReference>
<accession>A0A326USH7</accession>
<keyword evidence="9" id="KW-1185">Reference proteome</keyword>
<dbReference type="AlphaFoldDB" id="A0A326USH7"/>
<evidence type="ECO:0000313" key="9">
    <source>
        <dbReference type="Proteomes" id="UP000248806"/>
    </source>
</evidence>
<keyword evidence="4" id="KW-0238">DNA-binding</keyword>
<dbReference type="Proteomes" id="UP000248806">
    <property type="component" value="Unassembled WGS sequence"/>
</dbReference>
<dbReference type="PANTHER" id="PTHR43133:SF52">
    <property type="entry name" value="ECF RNA POLYMERASE SIGMA FACTOR SIGL"/>
    <property type="match status" value="1"/>
</dbReference>
<dbReference type="OrthoDB" id="156301at2"/>
<sequence length="180" mass="21366">MQQSLSVHDMKAADLYQKYSVNLFAYLRLHLASREDAEDMLVEIFLAALENEKLKDLGEDYQRRWLWRVAHNKVADYYRSREKRQAVALETVTDSMYEDEELAPERLAERGEDYARLYALIRQLPDIQRRVLELRFVQGMRCREIAELVGKREGNVRMLISRALNLLRALYQEARRENGQ</sequence>
<feature type="domain" description="RNA polymerase sigma factor 70 region 4 type 2" evidence="7">
    <location>
        <begin position="116"/>
        <end position="165"/>
    </location>
</feature>